<evidence type="ECO:0000313" key="1">
    <source>
        <dbReference type="EMBL" id="KKK67718.1"/>
    </source>
</evidence>
<sequence>MTKQEEIREGLAELEHDQWVEWSKAVAPEVSPERRERWKKLWIPYSELTEEQKD</sequence>
<proteinExistence type="predicted"/>
<name>A0A0F8XFR0_9ZZZZ</name>
<gene>
    <name evidence="1" type="ORF">LCGC14_2951240</name>
</gene>
<dbReference type="EMBL" id="LAZR01059469">
    <property type="protein sequence ID" value="KKK67718.1"/>
    <property type="molecule type" value="Genomic_DNA"/>
</dbReference>
<organism evidence="1">
    <name type="scientific">marine sediment metagenome</name>
    <dbReference type="NCBI Taxonomy" id="412755"/>
    <lineage>
        <taxon>unclassified sequences</taxon>
        <taxon>metagenomes</taxon>
        <taxon>ecological metagenomes</taxon>
    </lineage>
</organism>
<dbReference type="AlphaFoldDB" id="A0A0F8XFR0"/>
<comment type="caution">
    <text evidence="1">The sequence shown here is derived from an EMBL/GenBank/DDBJ whole genome shotgun (WGS) entry which is preliminary data.</text>
</comment>
<protein>
    <submittedName>
        <fullName evidence="1">Uncharacterized protein</fullName>
    </submittedName>
</protein>
<accession>A0A0F8XFR0</accession>
<reference evidence="1" key="1">
    <citation type="journal article" date="2015" name="Nature">
        <title>Complex archaea that bridge the gap between prokaryotes and eukaryotes.</title>
        <authorList>
            <person name="Spang A."/>
            <person name="Saw J.H."/>
            <person name="Jorgensen S.L."/>
            <person name="Zaremba-Niedzwiedzka K."/>
            <person name="Martijn J."/>
            <person name="Lind A.E."/>
            <person name="van Eijk R."/>
            <person name="Schleper C."/>
            <person name="Guy L."/>
            <person name="Ettema T.J."/>
        </authorList>
    </citation>
    <scope>NUCLEOTIDE SEQUENCE</scope>
</reference>